<sequence>MYHVRPQWRNYNCGLYYKVTRGYSFDKVYLPQVELQAHSTILSTISRTVLTQTFANPSSTSGIREVRYTFPLYDGVSVVGFQCHIGDRKIVGEVKEKEKAKAVYQEAVSKGQVAGLFEQLPEAADVFTTTIGNVPPNARVVVEITYLGELKHDMEVDGIRFTIPNIICPRYGQYPADIQGNSAPNVTGKGISITVDAEMAEGSFIQKILSPSHPISVSMGTTSVAPNSEPTMSKASATLSLGTAELDTDFVLQIVSKDTGIPKAMLEQHPTVPNHRALMATLVPKFSLPAEKPEVVFVIDRSGSMGNTRIDLAKQALKVFLKSLPIGAKFNICSFGSHFSFLWPRSVTYSQQSLDYAMQHADTMTADYGGTEMLEPLKATIEGRYKDMSLEIVMLTDGETWNQDQLFSYLNKSITEPRAAIRVFTLGIGNGVSHSLIEGIARAGNGFSQTVAEGEKMDAKVVRMLKGALSPHVNDYTLEVKYSDKATVISDDEDDFEIIEKVADSLNVKLSLQTDEQKAENRKPVSLFDTSVDLDKEEPAIKDGTGESRYSHLPQVPVPKIIQAPQNIPSLFAFNRTTVYLLIGPDAPQKTPKSVILRGTSARGPLELEIPIQILESPGETIHQLAAKKAIAELEQGRGWLPEAKGESGALLKKTLEGRFSDMVEREAVRIGVQFQVGGKWCSFVAVEKTPSASKEQGDYGWLEDSEATRSSPTQHGPVIDFDEPRSGGALFSQPKHKALAQGKKRDPSGFIQGLQRSLSAVPPPAPMSAGMSSSVSQALQPQASGLRTFPSVPPSSGYGTATKGQSAGYRARSAPFMQQLQMQQVQQAQQSRQPQMQQAQMQQGLFGSSGSASAGKRPMPVSPDSANRELQDYQMGIMLLEQQNKKRLLMARQEQDAASVGIPFGQPLNMARSSSEEHGADLNMGFGEQDTLQNFDFDSFLHVNDGRTEFDDPKFDFNFWNGGEAEANDPSKAPELEVPKTDEERVNFLIGLQSFEGNWAWRTALFAAIRVSEDSVAEDVLSFKIEKDVFATALAIAFFEQRLGQFEGSWELVVEKARDWLVAKLGKDAADAAVKKAREVV</sequence>
<protein>
    <submittedName>
        <fullName evidence="4">VIT-domain-containing protein</fullName>
    </submittedName>
</protein>
<dbReference type="PANTHER" id="PTHR45737">
    <property type="entry name" value="VON WILLEBRAND FACTOR A DOMAIN-CONTAINING PROTEIN 5A"/>
    <property type="match status" value="1"/>
</dbReference>
<dbReference type="SUPFAM" id="SSF53300">
    <property type="entry name" value="vWA-like"/>
    <property type="match status" value="1"/>
</dbReference>
<feature type="region of interest" description="Disordered" evidence="1">
    <location>
        <begin position="695"/>
        <end position="865"/>
    </location>
</feature>
<gene>
    <name evidence="4" type="ORF">BS50DRAFT_569777</name>
</gene>
<feature type="compositionally biased region" description="Low complexity" evidence="1">
    <location>
        <begin position="818"/>
        <end position="856"/>
    </location>
</feature>
<dbReference type="STRING" id="1448308.A0A2T2P4J5"/>
<dbReference type="SMART" id="SM00327">
    <property type="entry name" value="VWA"/>
    <property type="match status" value="1"/>
</dbReference>
<feature type="domain" description="VWFA" evidence="2">
    <location>
        <begin position="294"/>
        <end position="473"/>
    </location>
</feature>
<dbReference type="Gene3D" id="3.40.50.410">
    <property type="entry name" value="von Willebrand factor, type A domain"/>
    <property type="match status" value="1"/>
</dbReference>
<feature type="domain" description="VIT" evidence="3">
    <location>
        <begin position="16"/>
        <end position="148"/>
    </location>
</feature>
<proteinExistence type="predicted"/>
<dbReference type="Pfam" id="PF08487">
    <property type="entry name" value="VIT"/>
    <property type="match status" value="1"/>
</dbReference>
<dbReference type="SMART" id="SM00609">
    <property type="entry name" value="VIT"/>
    <property type="match status" value="1"/>
</dbReference>
<evidence type="ECO:0000259" key="2">
    <source>
        <dbReference type="PROSITE" id="PS50234"/>
    </source>
</evidence>
<dbReference type="InterPro" id="IPR013694">
    <property type="entry name" value="VIT"/>
</dbReference>
<feature type="compositionally biased region" description="Low complexity" evidence="1">
    <location>
        <begin position="768"/>
        <end position="780"/>
    </location>
</feature>
<name>A0A2T2P4J5_CORCC</name>
<evidence type="ECO:0000313" key="4">
    <source>
        <dbReference type="EMBL" id="PSN72238.1"/>
    </source>
</evidence>
<evidence type="ECO:0000313" key="5">
    <source>
        <dbReference type="Proteomes" id="UP000240883"/>
    </source>
</evidence>
<evidence type="ECO:0000256" key="1">
    <source>
        <dbReference type="SAM" id="MobiDB-lite"/>
    </source>
</evidence>
<dbReference type="InterPro" id="IPR002035">
    <property type="entry name" value="VWF_A"/>
</dbReference>
<reference evidence="4 5" key="1">
    <citation type="journal article" date="2018" name="Front. Microbiol.">
        <title>Genome-Wide Analysis of Corynespora cassiicola Leaf Fall Disease Putative Effectors.</title>
        <authorList>
            <person name="Lopez D."/>
            <person name="Ribeiro S."/>
            <person name="Label P."/>
            <person name="Fumanal B."/>
            <person name="Venisse J.S."/>
            <person name="Kohler A."/>
            <person name="de Oliveira R.R."/>
            <person name="Labutti K."/>
            <person name="Lipzen A."/>
            <person name="Lail K."/>
            <person name="Bauer D."/>
            <person name="Ohm R.A."/>
            <person name="Barry K.W."/>
            <person name="Spatafora J."/>
            <person name="Grigoriev I.V."/>
            <person name="Martin F.M."/>
            <person name="Pujade-Renaud V."/>
        </authorList>
    </citation>
    <scope>NUCLEOTIDE SEQUENCE [LARGE SCALE GENOMIC DNA]</scope>
    <source>
        <strain evidence="4 5">Philippines</strain>
    </source>
</reference>
<dbReference type="OrthoDB" id="1729737at2759"/>
<evidence type="ECO:0000259" key="3">
    <source>
        <dbReference type="PROSITE" id="PS51468"/>
    </source>
</evidence>
<dbReference type="PROSITE" id="PS50234">
    <property type="entry name" value="VWFA"/>
    <property type="match status" value="1"/>
</dbReference>
<dbReference type="PROSITE" id="PS51468">
    <property type="entry name" value="VIT"/>
    <property type="match status" value="1"/>
</dbReference>
<dbReference type="AlphaFoldDB" id="A0A2T2P4J5"/>
<organism evidence="4 5">
    <name type="scientific">Corynespora cassiicola Philippines</name>
    <dbReference type="NCBI Taxonomy" id="1448308"/>
    <lineage>
        <taxon>Eukaryota</taxon>
        <taxon>Fungi</taxon>
        <taxon>Dikarya</taxon>
        <taxon>Ascomycota</taxon>
        <taxon>Pezizomycotina</taxon>
        <taxon>Dothideomycetes</taxon>
        <taxon>Pleosporomycetidae</taxon>
        <taxon>Pleosporales</taxon>
        <taxon>Corynesporascaceae</taxon>
        <taxon>Corynespora</taxon>
    </lineage>
</organism>
<dbReference type="Pfam" id="PF13768">
    <property type="entry name" value="VWA_3"/>
    <property type="match status" value="1"/>
</dbReference>
<keyword evidence="5" id="KW-1185">Reference proteome</keyword>
<dbReference type="EMBL" id="KZ678130">
    <property type="protein sequence ID" value="PSN72238.1"/>
    <property type="molecule type" value="Genomic_DNA"/>
</dbReference>
<dbReference type="Proteomes" id="UP000240883">
    <property type="component" value="Unassembled WGS sequence"/>
</dbReference>
<accession>A0A2T2P4J5</accession>
<dbReference type="PANTHER" id="PTHR45737:SF6">
    <property type="entry name" value="VON WILLEBRAND FACTOR A DOMAIN-CONTAINING PROTEIN 5A"/>
    <property type="match status" value="1"/>
</dbReference>
<dbReference type="InterPro" id="IPR036465">
    <property type="entry name" value="vWFA_dom_sf"/>
</dbReference>